<dbReference type="SUPFAM" id="SSF52949">
    <property type="entry name" value="Macro domain-like"/>
    <property type="match status" value="1"/>
</dbReference>
<accession>A0ABD0K051</accession>
<proteinExistence type="predicted"/>
<evidence type="ECO:0000313" key="9">
    <source>
        <dbReference type="EMBL" id="KAK7480193.1"/>
    </source>
</evidence>
<evidence type="ECO:0000313" key="10">
    <source>
        <dbReference type="Proteomes" id="UP001519460"/>
    </source>
</evidence>
<evidence type="ECO:0000256" key="5">
    <source>
        <dbReference type="ARBA" id="ARBA00023242"/>
    </source>
</evidence>
<dbReference type="Gene3D" id="3.90.228.10">
    <property type="match status" value="1"/>
</dbReference>
<dbReference type="SUPFAM" id="SSF56399">
    <property type="entry name" value="ADP-ribosylation"/>
    <property type="match status" value="1"/>
</dbReference>
<evidence type="ECO:0000256" key="1">
    <source>
        <dbReference type="ARBA" id="ARBA00004123"/>
    </source>
</evidence>
<dbReference type="GO" id="GO:0003950">
    <property type="term" value="F:NAD+ poly-ADP-ribosyltransferase activity"/>
    <property type="evidence" value="ECO:0007669"/>
    <property type="project" value="UniProtKB-UniRule"/>
</dbReference>
<evidence type="ECO:0000259" key="7">
    <source>
        <dbReference type="PROSITE" id="PS51059"/>
    </source>
</evidence>
<dbReference type="EC" id="2.4.2.-" evidence="6"/>
<dbReference type="InterPro" id="IPR012317">
    <property type="entry name" value="Poly(ADP-ribose)pol_cat_dom"/>
</dbReference>
<evidence type="ECO:0000256" key="4">
    <source>
        <dbReference type="ARBA" id="ARBA00023027"/>
    </source>
</evidence>
<dbReference type="Gene3D" id="3.40.220.10">
    <property type="entry name" value="Leucine Aminopeptidase, subunit E, domain 1"/>
    <property type="match status" value="1"/>
</dbReference>
<keyword evidence="3 6" id="KW-0808">Transferase</keyword>
<evidence type="ECO:0000259" key="8">
    <source>
        <dbReference type="PROSITE" id="PS51154"/>
    </source>
</evidence>
<comment type="caution">
    <text evidence="9">The sequence shown here is derived from an EMBL/GenBank/DDBJ whole genome shotgun (WGS) entry which is preliminary data.</text>
</comment>
<organism evidence="9 10">
    <name type="scientific">Batillaria attramentaria</name>
    <dbReference type="NCBI Taxonomy" id="370345"/>
    <lineage>
        <taxon>Eukaryota</taxon>
        <taxon>Metazoa</taxon>
        <taxon>Spiralia</taxon>
        <taxon>Lophotrochozoa</taxon>
        <taxon>Mollusca</taxon>
        <taxon>Gastropoda</taxon>
        <taxon>Caenogastropoda</taxon>
        <taxon>Sorbeoconcha</taxon>
        <taxon>Cerithioidea</taxon>
        <taxon>Batillariidae</taxon>
        <taxon>Batillaria</taxon>
    </lineage>
</organism>
<dbReference type="EMBL" id="JACVVK020000286">
    <property type="protein sequence ID" value="KAK7480193.1"/>
    <property type="molecule type" value="Genomic_DNA"/>
</dbReference>
<keyword evidence="2 6" id="KW-0328">Glycosyltransferase</keyword>
<keyword evidence="5" id="KW-0539">Nucleus</keyword>
<feature type="domain" description="Macro" evidence="8">
    <location>
        <begin position="383"/>
        <end position="598"/>
    </location>
</feature>
<gene>
    <name evidence="9" type="ORF">BaRGS_00028578</name>
</gene>
<sequence length="948" mass="107016">MMTSLCVVAEGFTKQASPESVIHTVSSTTGISFQRVAVAALNTLWRKENDSKTAWILPLESFQDEQRCLHVLHSRARAACVPVEEQHEVKLSLISLCLIPTPVSWITPASTGSSPDYSLKQLFSESGQNLVSDDADYEEDAEHDHWSDEGPYAMGTTHWEDEQEEFGCSSYPADLDLYEGNVEETFLGSCPRSGFAEEDPINMYDLLGSVKWVKVAMSDTQGKLMQNEETREYITEKFKAQGLKAVVMTDNQGNVSVRAFTDADLVEAGVIVRTSMSRKSADVLGLPAWHILSRTLTDRHQGMLLLSPLATNRLTITATDNNLDDVVQEVERFVEKNTVHTEVVRLSTSRHKFFVTFFLQKVKAINKELEAHRVNIDIVWKKRIGEVLVKGTKQGLVLAREKLTELEAKIVCHTYKEKDRLRVKVLTSSDKSYEADLHNACKESRCMYSFEQEEPGLEVVDGETAPEGAAARLPEEGLNVFAFAGDKGSCFDPKISPADTERTIKVSVVQGDLAEQKLIEEVTKKCLTKANKKQYTSIAFPALGTGLLAYPCDVVAETIFRVVKQFGRDVPSTTVREVRIVIYYTDMQIFQPTLTNRVRQFTSVRQTTPVTQFTSVTQFTPVPGEIQLFLYTENKNRTSCAQDFVEKLDKAAIKLMVSEERSYDYETLTALSRDEEQEIIKIGEQHDVKIHLKTRLGRLAATGLKMDVTQVFADKRLSDVFDVVAKRLHEQQLSKELEMCKPPDWWAAHKPSEHVKLVRLDPNSTEFQAVEDRFTGTAWHSRAGFYGMALRSPPRIHSIDRVQNPTLYRQYTTKKIHMDKQNRGVQNEKILWHGTQDSNVQNINLNGFNRGYCGRNATSYGEGVYFAVDANYSTQRTYSPPDPQGLSYVYQSKVLVGHCTQGAARMKVPPSRDGPILYDSLVDNPRRPSIYVIFNDTQAYPEYLITFQ</sequence>
<dbReference type="Pfam" id="PF00644">
    <property type="entry name" value="PARP"/>
    <property type="match status" value="1"/>
</dbReference>
<dbReference type="Pfam" id="PF01661">
    <property type="entry name" value="Macro"/>
    <property type="match status" value="1"/>
</dbReference>
<keyword evidence="10" id="KW-1185">Reference proteome</keyword>
<dbReference type="PROSITE" id="PS51059">
    <property type="entry name" value="PARP_CATALYTIC"/>
    <property type="match status" value="1"/>
</dbReference>
<evidence type="ECO:0000256" key="6">
    <source>
        <dbReference type="RuleBase" id="RU362114"/>
    </source>
</evidence>
<dbReference type="GO" id="GO:0005634">
    <property type="term" value="C:nucleus"/>
    <property type="evidence" value="ECO:0007669"/>
    <property type="project" value="UniProtKB-SubCell"/>
</dbReference>
<protein>
    <recommendedName>
        <fullName evidence="6">Poly [ADP-ribose] polymerase</fullName>
        <shortName evidence="6">PARP</shortName>
        <ecNumber evidence="6">2.4.2.-</ecNumber>
    </recommendedName>
</protein>
<comment type="subcellular location">
    <subcellularLocation>
        <location evidence="1">Nucleus</location>
    </subcellularLocation>
</comment>
<reference evidence="9 10" key="1">
    <citation type="journal article" date="2023" name="Sci. Data">
        <title>Genome assembly of the Korean intertidal mud-creeper Batillaria attramentaria.</title>
        <authorList>
            <person name="Patra A.K."/>
            <person name="Ho P.T."/>
            <person name="Jun S."/>
            <person name="Lee S.J."/>
            <person name="Kim Y."/>
            <person name="Won Y.J."/>
        </authorList>
    </citation>
    <scope>NUCLEOTIDE SEQUENCE [LARGE SCALE GENOMIC DNA]</scope>
    <source>
        <strain evidence="9">Wonlab-2016</strain>
    </source>
</reference>
<keyword evidence="4 6" id="KW-0520">NAD</keyword>
<evidence type="ECO:0000256" key="2">
    <source>
        <dbReference type="ARBA" id="ARBA00022676"/>
    </source>
</evidence>
<dbReference type="AlphaFoldDB" id="A0ABD0K051"/>
<dbReference type="PROSITE" id="PS51154">
    <property type="entry name" value="MACRO"/>
    <property type="match status" value="1"/>
</dbReference>
<dbReference type="InterPro" id="IPR002589">
    <property type="entry name" value="Macro_dom"/>
</dbReference>
<name>A0ABD0K051_9CAEN</name>
<dbReference type="InterPro" id="IPR043472">
    <property type="entry name" value="Macro_dom-like"/>
</dbReference>
<evidence type="ECO:0000256" key="3">
    <source>
        <dbReference type="ARBA" id="ARBA00022679"/>
    </source>
</evidence>
<dbReference type="CDD" id="cd01439">
    <property type="entry name" value="TCCD_inducible_PARP_like"/>
    <property type="match status" value="1"/>
</dbReference>
<dbReference type="PANTHER" id="PTHR14453:SF67">
    <property type="entry name" value="POLY [ADP-RIBOSE] POLYMERASE"/>
    <property type="match status" value="1"/>
</dbReference>
<dbReference type="Proteomes" id="UP001519460">
    <property type="component" value="Unassembled WGS sequence"/>
</dbReference>
<dbReference type="InterPro" id="IPR052056">
    <property type="entry name" value="Mono-ARTD/PARP"/>
</dbReference>
<feature type="domain" description="PARP catalytic" evidence="7">
    <location>
        <begin position="742"/>
        <end position="948"/>
    </location>
</feature>
<dbReference type="FunFam" id="3.90.228.10:FF:000008">
    <property type="entry name" value="Poly [ADP-ribose] polymerase"/>
    <property type="match status" value="1"/>
</dbReference>
<dbReference type="PANTHER" id="PTHR14453">
    <property type="entry name" value="PARP/ZINC FINGER CCCH TYPE DOMAIN CONTAINING PROTEIN"/>
    <property type="match status" value="1"/>
</dbReference>